<keyword evidence="3" id="KW-1185">Reference proteome</keyword>
<dbReference type="OrthoDB" id="4257789at2"/>
<dbReference type="RefSeq" id="WP_136739684.1">
    <property type="nucleotide sequence ID" value="NZ_SUMB01000003.1"/>
</dbReference>
<feature type="region of interest" description="Disordered" evidence="1">
    <location>
        <begin position="1"/>
        <end position="26"/>
    </location>
</feature>
<evidence type="ECO:0000256" key="1">
    <source>
        <dbReference type="SAM" id="MobiDB-lite"/>
    </source>
</evidence>
<protein>
    <submittedName>
        <fullName evidence="2">Uncharacterized protein</fullName>
    </submittedName>
</protein>
<accession>A0A4U0NNB8</accession>
<gene>
    <name evidence="2" type="ORF">FCH28_11365</name>
</gene>
<organism evidence="2 3">
    <name type="scientific">Streptomyces piniterrae</name>
    <dbReference type="NCBI Taxonomy" id="2571125"/>
    <lineage>
        <taxon>Bacteria</taxon>
        <taxon>Bacillati</taxon>
        <taxon>Actinomycetota</taxon>
        <taxon>Actinomycetes</taxon>
        <taxon>Kitasatosporales</taxon>
        <taxon>Streptomycetaceae</taxon>
        <taxon>Streptomyces</taxon>
    </lineage>
</organism>
<reference evidence="2 3" key="1">
    <citation type="submission" date="2019-04" db="EMBL/GenBank/DDBJ databases">
        <title>Streptomyces piniterrae sp. nov., a heliquinomycin-producing actinomycete isolated from rhizosphere soil of Pinus yunnanensis.</title>
        <authorList>
            <person name="Zhuang X."/>
            <person name="Zhao J."/>
        </authorList>
    </citation>
    <scope>NUCLEOTIDE SEQUENCE [LARGE SCALE GENOMIC DNA]</scope>
    <source>
        <strain evidence="3">jys28</strain>
    </source>
</reference>
<dbReference type="Proteomes" id="UP000308697">
    <property type="component" value="Unassembled WGS sequence"/>
</dbReference>
<dbReference type="EMBL" id="SUMB01000003">
    <property type="protein sequence ID" value="TJZ55876.1"/>
    <property type="molecule type" value="Genomic_DNA"/>
</dbReference>
<feature type="compositionally biased region" description="Basic and acidic residues" evidence="1">
    <location>
        <begin position="13"/>
        <end position="26"/>
    </location>
</feature>
<dbReference type="AlphaFoldDB" id="A0A4U0NNB8"/>
<sequence length="59" mass="6803">MDRLKRAAAVNRKAADAERERGNDKVADRYEARADELESGRVTDRTDDVIALVRAFRRR</sequence>
<proteinExistence type="predicted"/>
<evidence type="ECO:0000313" key="2">
    <source>
        <dbReference type="EMBL" id="TJZ55876.1"/>
    </source>
</evidence>
<evidence type="ECO:0000313" key="3">
    <source>
        <dbReference type="Proteomes" id="UP000308697"/>
    </source>
</evidence>
<comment type="caution">
    <text evidence="2">The sequence shown here is derived from an EMBL/GenBank/DDBJ whole genome shotgun (WGS) entry which is preliminary data.</text>
</comment>
<name>A0A4U0NNB8_9ACTN</name>